<dbReference type="InterPro" id="IPR002481">
    <property type="entry name" value="FUR"/>
</dbReference>
<dbReference type="PANTHER" id="PTHR33202">
    <property type="entry name" value="ZINC UPTAKE REGULATION PROTEIN"/>
    <property type="match status" value="1"/>
</dbReference>
<comment type="caution">
    <text evidence="2">The sequence shown here is derived from an EMBL/GenBank/DDBJ whole genome shotgun (WGS) entry which is preliminary data.</text>
</comment>
<gene>
    <name evidence="2" type="ORF">DW687_04100</name>
</gene>
<organism evidence="2 3">
    <name type="scientific">Anaerofustis stercorihominis</name>
    <dbReference type="NCBI Taxonomy" id="214853"/>
    <lineage>
        <taxon>Bacteria</taxon>
        <taxon>Bacillati</taxon>
        <taxon>Bacillota</taxon>
        <taxon>Clostridia</taxon>
        <taxon>Eubacteriales</taxon>
        <taxon>Eubacteriaceae</taxon>
        <taxon>Anaerofustis</taxon>
    </lineage>
</organism>
<dbReference type="Proteomes" id="UP000261212">
    <property type="component" value="Unassembled WGS sequence"/>
</dbReference>
<dbReference type="EMBL" id="QUSM01000002">
    <property type="protein sequence ID" value="RGD75515.1"/>
    <property type="molecule type" value="Genomic_DNA"/>
</dbReference>
<accession>A0A3E3E2N1</accession>
<dbReference type="GO" id="GO:0008270">
    <property type="term" value="F:zinc ion binding"/>
    <property type="evidence" value="ECO:0007669"/>
    <property type="project" value="TreeGrafter"/>
</dbReference>
<evidence type="ECO:0000313" key="2">
    <source>
        <dbReference type="EMBL" id="RGD75515.1"/>
    </source>
</evidence>
<dbReference type="InterPro" id="IPR036388">
    <property type="entry name" value="WH-like_DNA-bd_sf"/>
</dbReference>
<dbReference type="SUPFAM" id="SSF46785">
    <property type="entry name" value="Winged helix' DNA-binding domain"/>
    <property type="match status" value="1"/>
</dbReference>
<dbReference type="GO" id="GO:1900376">
    <property type="term" value="P:regulation of secondary metabolite biosynthetic process"/>
    <property type="evidence" value="ECO:0007669"/>
    <property type="project" value="TreeGrafter"/>
</dbReference>
<dbReference type="GO" id="GO:0045892">
    <property type="term" value="P:negative regulation of DNA-templated transcription"/>
    <property type="evidence" value="ECO:0007669"/>
    <property type="project" value="TreeGrafter"/>
</dbReference>
<evidence type="ECO:0000256" key="1">
    <source>
        <dbReference type="PIRSR" id="PIRSR602481-2"/>
    </source>
</evidence>
<dbReference type="GO" id="GO:0000976">
    <property type="term" value="F:transcription cis-regulatory region binding"/>
    <property type="evidence" value="ECO:0007669"/>
    <property type="project" value="TreeGrafter"/>
</dbReference>
<reference evidence="2 3" key="1">
    <citation type="submission" date="2018-08" db="EMBL/GenBank/DDBJ databases">
        <title>A genome reference for cultivated species of the human gut microbiota.</title>
        <authorList>
            <person name="Zou Y."/>
            <person name="Xue W."/>
            <person name="Luo G."/>
        </authorList>
    </citation>
    <scope>NUCLEOTIDE SEQUENCE [LARGE SCALE GENOMIC DNA]</scope>
    <source>
        <strain evidence="2 3">AM25-6</strain>
    </source>
</reference>
<comment type="cofactor">
    <cofactor evidence="1">
        <name>Mn(2+)</name>
        <dbReference type="ChEBI" id="CHEBI:29035"/>
    </cofactor>
    <cofactor evidence="1">
        <name>Fe(2+)</name>
        <dbReference type="ChEBI" id="CHEBI:29033"/>
    </cofactor>
    <text evidence="1">Binds 1 Mn(2+) or Fe(2+) ion per subunit.</text>
</comment>
<protein>
    <submittedName>
        <fullName evidence="2">Transcriptional repressor</fullName>
    </submittedName>
</protein>
<feature type="binding site" evidence="1">
    <location>
        <position position="113"/>
    </location>
    <ligand>
        <name>Fe cation</name>
        <dbReference type="ChEBI" id="CHEBI:24875"/>
    </ligand>
</feature>
<dbReference type="InterPro" id="IPR036390">
    <property type="entry name" value="WH_DNA-bd_sf"/>
</dbReference>
<dbReference type="Gene3D" id="1.10.10.10">
    <property type="entry name" value="Winged helix-like DNA-binding domain superfamily/Winged helix DNA-binding domain"/>
    <property type="match status" value="1"/>
</dbReference>
<proteinExistence type="predicted"/>
<dbReference type="Pfam" id="PF01475">
    <property type="entry name" value="FUR"/>
    <property type="match status" value="1"/>
</dbReference>
<dbReference type="PANTHER" id="PTHR33202:SF7">
    <property type="entry name" value="FERRIC UPTAKE REGULATION PROTEIN"/>
    <property type="match status" value="1"/>
</dbReference>
<sequence length="135" mass="15800">MEKLDVKEIIRSHGLKATPNRIAVYEYMLNSKEHPSAEMIKDHLNSLGNKFSLATVYNIIEAFLEKGVIIKVRDDENNMMRFDANTDFHVHIYNSETNEIIDYEDGEHTKFLEKKLKEIKKENNFGDEHKIVAEM</sequence>
<dbReference type="RefSeq" id="WP_007049680.1">
    <property type="nucleotide sequence ID" value="NZ_CABKNJ010000002.1"/>
</dbReference>
<keyword evidence="1" id="KW-0479">Metal-binding</keyword>
<dbReference type="GO" id="GO:0003700">
    <property type="term" value="F:DNA-binding transcription factor activity"/>
    <property type="evidence" value="ECO:0007669"/>
    <property type="project" value="InterPro"/>
</dbReference>
<keyword evidence="1" id="KW-0408">Iron</keyword>
<dbReference type="GeneID" id="98000051"/>
<dbReference type="AlphaFoldDB" id="A0A3E3E2N1"/>
<name>A0A3E3E2N1_9FIRM</name>
<evidence type="ECO:0000313" key="3">
    <source>
        <dbReference type="Proteomes" id="UP000261212"/>
    </source>
</evidence>